<evidence type="ECO:0000313" key="2">
    <source>
        <dbReference type="Proteomes" id="UP000518266"/>
    </source>
</evidence>
<gene>
    <name evidence="1" type="ORF">F7725_021512</name>
</gene>
<evidence type="ECO:0000313" key="1">
    <source>
        <dbReference type="EMBL" id="KAF3859113.1"/>
    </source>
</evidence>
<proteinExistence type="predicted"/>
<dbReference type="Proteomes" id="UP000518266">
    <property type="component" value="Unassembled WGS sequence"/>
</dbReference>
<accession>A0A7J5ZC14</accession>
<dbReference type="AlphaFoldDB" id="A0A7J5ZC14"/>
<name>A0A7J5ZC14_DISMA</name>
<dbReference type="EMBL" id="JAAKFY010000003">
    <property type="protein sequence ID" value="KAF3859113.1"/>
    <property type="molecule type" value="Genomic_DNA"/>
</dbReference>
<reference evidence="1 2" key="1">
    <citation type="submission" date="2020-03" db="EMBL/GenBank/DDBJ databases">
        <title>Dissostichus mawsoni Genome sequencing and assembly.</title>
        <authorList>
            <person name="Park H."/>
        </authorList>
    </citation>
    <scope>NUCLEOTIDE SEQUENCE [LARGE SCALE GENOMIC DNA]</scope>
    <source>
        <strain evidence="1">DM0001</strain>
        <tissue evidence="1">Muscle</tissue>
    </source>
</reference>
<keyword evidence="2" id="KW-1185">Reference proteome</keyword>
<organism evidence="1 2">
    <name type="scientific">Dissostichus mawsoni</name>
    <name type="common">Antarctic cod</name>
    <dbReference type="NCBI Taxonomy" id="36200"/>
    <lineage>
        <taxon>Eukaryota</taxon>
        <taxon>Metazoa</taxon>
        <taxon>Chordata</taxon>
        <taxon>Craniata</taxon>
        <taxon>Vertebrata</taxon>
        <taxon>Euteleostomi</taxon>
        <taxon>Actinopterygii</taxon>
        <taxon>Neopterygii</taxon>
        <taxon>Teleostei</taxon>
        <taxon>Neoteleostei</taxon>
        <taxon>Acanthomorphata</taxon>
        <taxon>Eupercaria</taxon>
        <taxon>Perciformes</taxon>
        <taxon>Notothenioidei</taxon>
        <taxon>Nototheniidae</taxon>
        <taxon>Dissostichus</taxon>
    </lineage>
</organism>
<comment type="caution">
    <text evidence="1">The sequence shown here is derived from an EMBL/GenBank/DDBJ whole genome shotgun (WGS) entry which is preliminary data.</text>
</comment>
<sequence>MVQDECSSSQYQTHSVVWRKLTSTREFEVESRRTLFAPWVIVSKFGCLLFPSSLLASVSLAAAETLLYGVWTGWLVALISSVAPVASVPPEAPVATVAHVSSVASVAHVASVAWVAPETSSPSPSLPLSLWWNQTIGAAGIRVALSVGVLQSQQVGIDRHQRGKELVRHASVRQALLWLWSVKIMVLDAAADAVQVLLADVQSCAIIALLTQAQPPNTIVVIMTYLVQPSARARTVLREAQSQPGPRHHLRLTERTTEGELLSVTEDEPGVVLQQQGAQLAPGQALQTMLSQFLCIVGRVQEMGESASSPMQPSARARTVLREAQLQPGPRHHLRLTERTTEGELLSVTEDVIRSVA</sequence>
<protein>
    <submittedName>
        <fullName evidence="1">Uncharacterized protein</fullName>
    </submittedName>
</protein>